<evidence type="ECO:0000313" key="3">
    <source>
        <dbReference type="Proteomes" id="UP000054248"/>
    </source>
</evidence>
<feature type="compositionally biased region" description="Basic and acidic residues" evidence="1">
    <location>
        <begin position="391"/>
        <end position="404"/>
    </location>
</feature>
<organism evidence="2 3">
    <name type="scientific">Tulasnella calospora MUT 4182</name>
    <dbReference type="NCBI Taxonomy" id="1051891"/>
    <lineage>
        <taxon>Eukaryota</taxon>
        <taxon>Fungi</taxon>
        <taxon>Dikarya</taxon>
        <taxon>Basidiomycota</taxon>
        <taxon>Agaricomycotina</taxon>
        <taxon>Agaricomycetes</taxon>
        <taxon>Cantharellales</taxon>
        <taxon>Tulasnellaceae</taxon>
        <taxon>Tulasnella</taxon>
    </lineage>
</organism>
<feature type="region of interest" description="Disordered" evidence="1">
    <location>
        <begin position="131"/>
        <end position="187"/>
    </location>
</feature>
<proteinExistence type="predicted"/>
<dbReference type="AlphaFoldDB" id="A0A0C3KK04"/>
<dbReference type="Proteomes" id="UP000054248">
    <property type="component" value="Unassembled WGS sequence"/>
</dbReference>
<protein>
    <submittedName>
        <fullName evidence="2">Uncharacterized protein</fullName>
    </submittedName>
</protein>
<evidence type="ECO:0000256" key="1">
    <source>
        <dbReference type="SAM" id="MobiDB-lite"/>
    </source>
</evidence>
<reference evidence="2 3" key="1">
    <citation type="submission" date="2014-04" db="EMBL/GenBank/DDBJ databases">
        <authorList>
            <consortium name="DOE Joint Genome Institute"/>
            <person name="Kuo A."/>
            <person name="Girlanda M."/>
            <person name="Perotto S."/>
            <person name="Kohler A."/>
            <person name="Nagy L.G."/>
            <person name="Floudas D."/>
            <person name="Copeland A."/>
            <person name="Barry K.W."/>
            <person name="Cichocki N."/>
            <person name="Veneault-Fourrey C."/>
            <person name="LaButti K."/>
            <person name="Lindquist E.A."/>
            <person name="Lipzen A."/>
            <person name="Lundell T."/>
            <person name="Morin E."/>
            <person name="Murat C."/>
            <person name="Sun H."/>
            <person name="Tunlid A."/>
            <person name="Henrissat B."/>
            <person name="Grigoriev I.V."/>
            <person name="Hibbett D.S."/>
            <person name="Martin F."/>
            <person name="Nordberg H.P."/>
            <person name="Cantor M.N."/>
            <person name="Hua S.X."/>
        </authorList>
    </citation>
    <scope>NUCLEOTIDE SEQUENCE [LARGE SCALE GENOMIC DNA]</scope>
    <source>
        <strain evidence="2 3">MUT 4182</strain>
    </source>
</reference>
<feature type="region of interest" description="Disordered" evidence="1">
    <location>
        <begin position="209"/>
        <end position="232"/>
    </location>
</feature>
<keyword evidence="3" id="KW-1185">Reference proteome</keyword>
<feature type="region of interest" description="Disordered" evidence="1">
    <location>
        <begin position="385"/>
        <end position="450"/>
    </location>
</feature>
<reference evidence="3" key="2">
    <citation type="submission" date="2015-01" db="EMBL/GenBank/DDBJ databases">
        <title>Evolutionary Origins and Diversification of the Mycorrhizal Mutualists.</title>
        <authorList>
            <consortium name="DOE Joint Genome Institute"/>
            <consortium name="Mycorrhizal Genomics Consortium"/>
            <person name="Kohler A."/>
            <person name="Kuo A."/>
            <person name="Nagy L.G."/>
            <person name="Floudas D."/>
            <person name="Copeland A."/>
            <person name="Barry K.W."/>
            <person name="Cichocki N."/>
            <person name="Veneault-Fourrey C."/>
            <person name="LaButti K."/>
            <person name="Lindquist E.A."/>
            <person name="Lipzen A."/>
            <person name="Lundell T."/>
            <person name="Morin E."/>
            <person name="Murat C."/>
            <person name="Riley R."/>
            <person name="Ohm R."/>
            <person name="Sun H."/>
            <person name="Tunlid A."/>
            <person name="Henrissat B."/>
            <person name="Grigoriev I.V."/>
            <person name="Hibbett D.S."/>
            <person name="Martin F."/>
        </authorList>
    </citation>
    <scope>NUCLEOTIDE SEQUENCE [LARGE SCALE GENOMIC DNA]</scope>
    <source>
        <strain evidence="3">MUT 4182</strain>
    </source>
</reference>
<accession>A0A0C3KK04</accession>
<feature type="compositionally biased region" description="Polar residues" evidence="1">
    <location>
        <begin position="176"/>
        <end position="185"/>
    </location>
</feature>
<sequence length="450" mass="49164">MSSTLQGPDHGTRDTEIKQFTLKAFYGMQKGNLPGSVTGEGTVMQKMEAIMPNASARMQEIPCQPTGKAGELTTCLLLYEPADDVPMKAVFSLLKKHVPTYHWRIASSLVNVHDTKRVSDALQGYLSQKTDIESKENNPAEELESQGGRPAILDLNREDRQVASDTATKAPCSPKEPSTIQSGVQLGSEGVSKTLEATDLQVKPLDLEADDDGNCEGKLAPETGNSGASVVLPQQGDATSFNETSVNLTYPTAECEALAEEEARFCSGMENNVEELVNLSNLANQYLQKSHDQSPPIINESSSPTEIFAALSLIRRQMKQGMDLLEGFEGLRLQRRGLAEGLDEQVTRAQNWVKAYDGIHSSRFWLETSDIISHHMFFSSPLSEAIQSQERTTRDEVQKPDGETSPRSSTVEELDVNSRASPDSDVDEASSSDESFYHGLKDDSASVNEA</sequence>
<dbReference type="OrthoDB" id="10506483at2759"/>
<dbReference type="HOGENOM" id="CLU_608580_0_0_1"/>
<evidence type="ECO:0000313" key="2">
    <source>
        <dbReference type="EMBL" id="KIO21793.1"/>
    </source>
</evidence>
<gene>
    <name evidence="2" type="ORF">M407DRAFT_217585</name>
</gene>
<feature type="compositionally biased region" description="Basic and acidic residues" evidence="1">
    <location>
        <begin position="435"/>
        <end position="444"/>
    </location>
</feature>
<name>A0A0C3KK04_9AGAM</name>
<dbReference type="EMBL" id="KN823127">
    <property type="protein sequence ID" value="KIO21793.1"/>
    <property type="molecule type" value="Genomic_DNA"/>
</dbReference>